<proteinExistence type="predicted"/>
<comment type="caution">
    <text evidence="2">The sequence shown here is derived from an EMBL/GenBank/DDBJ whole genome shotgun (WGS) entry which is preliminary data.</text>
</comment>
<dbReference type="Proteomes" id="UP001596410">
    <property type="component" value="Unassembled WGS sequence"/>
</dbReference>
<accession>A0ABW2EM83</accession>
<name>A0ABW2EM83_9BACI</name>
<evidence type="ECO:0000256" key="1">
    <source>
        <dbReference type="SAM" id="Phobius"/>
    </source>
</evidence>
<reference evidence="3" key="1">
    <citation type="journal article" date="2019" name="Int. J. Syst. Evol. Microbiol.">
        <title>The Global Catalogue of Microorganisms (GCM) 10K type strain sequencing project: providing services to taxonomists for standard genome sequencing and annotation.</title>
        <authorList>
            <consortium name="The Broad Institute Genomics Platform"/>
            <consortium name="The Broad Institute Genome Sequencing Center for Infectious Disease"/>
            <person name="Wu L."/>
            <person name="Ma J."/>
        </authorList>
    </citation>
    <scope>NUCLEOTIDE SEQUENCE [LARGE SCALE GENOMIC DNA]</scope>
    <source>
        <strain evidence="3">CGMCC 4.1621</strain>
    </source>
</reference>
<organism evidence="2 3">
    <name type="scientific">Halobacillus seohaensis</name>
    <dbReference type="NCBI Taxonomy" id="447421"/>
    <lineage>
        <taxon>Bacteria</taxon>
        <taxon>Bacillati</taxon>
        <taxon>Bacillota</taxon>
        <taxon>Bacilli</taxon>
        <taxon>Bacillales</taxon>
        <taxon>Bacillaceae</taxon>
        <taxon>Halobacillus</taxon>
    </lineage>
</organism>
<evidence type="ECO:0000313" key="2">
    <source>
        <dbReference type="EMBL" id="MFC7063432.1"/>
    </source>
</evidence>
<dbReference type="InterPro" id="IPR025018">
    <property type="entry name" value="DUF3953"/>
</dbReference>
<sequence>MGKKLKIGLALLVIVMAIYVMITDNSTLVPYLMFIVGVHVLTVGITEIKKDNKNFWGYTSIASAVFVFFVSIYTFLY</sequence>
<keyword evidence="3" id="KW-1185">Reference proteome</keyword>
<dbReference type="Pfam" id="PF13129">
    <property type="entry name" value="DUF3953"/>
    <property type="match status" value="1"/>
</dbReference>
<gene>
    <name evidence="2" type="ORF">ACFQIC_16590</name>
</gene>
<keyword evidence="1" id="KW-1133">Transmembrane helix</keyword>
<evidence type="ECO:0000313" key="3">
    <source>
        <dbReference type="Proteomes" id="UP001596410"/>
    </source>
</evidence>
<dbReference type="RefSeq" id="WP_204708546.1">
    <property type="nucleotide sequence ID" value="NZ_JBHSZV010000047.1"/>
</dbReference>
<dbReference type="EMBL" id="JBHSZV010000047">
    <property type="protein sequence ID" value="MFC7063432.1"/>
    <property type="molecule type" value="Genomic_DNA"/>
</dbReference>
<feature type="transmembrane region" description="Helical" evidence="1">
    <location>
        <begin position="7"/>
        <end position="22"/>
    </location>
</feature>
<feature type="transmembrane region" description="Helical" evidence="1">
    <location>
        <begin position="28"/>
        <end position="48"/>
    </location>
</feature>
<feature type="transmembrane region" description="Helical" evidence="1">
    <location>
        <begin position="55"/>
        <end position="76"/>
    </location>
</feature>
<keyword evidence="1" id="KW-0812">Transmembrane</keyword>
<keyword evidence="1" id="KW-0472">Membrane</keyword>
<protein>
    <submittedName>
        <fullName evidence="2">DUF3953 domain-containing protein</fullName>
    </submittedName>
</protein>